<feature type="transmembrane region" description="Helical" evidence="2">
    <location>
        <begin position="132"/>
        <end position="156"/>
    </location>
</feature>
<keyword evidence="2" id="KW-0472">Membrane</keyword>
<accession>K1UDX8</accession>
<evidence type="ECO:0000313" key="3">
    <source>
        <dbReference type="EMBL" id="EKC78189.1"/>
    </source>
</evidence>
<evidence type="ECO:0000256" key="2">
    <source>
        <dbReference type="SAM" id="Phobius"/>
    </source>
</evidence>
<dbReference type="AlphaFoldDB" id="K1UDX8"/>
<comment type="caution">
    <text evidence="3">The sequence shown here is derived from an EMBL/GenBank/DDBJ whole genome shotgun (WGS) entry which is preliminary data.</text>
</comment>
<dbReference type="NCBIfam" id="TIGR01760">
    <property type="entry name" value="tape_meas_TP901"/>
    <property type="match status" value="1"/>
</dbReference>
<sequence length="366" mass="39064">FAELSSEGKSIGDVLDVLVDSVNGNLTKFNELWGSVEAGTGALSLAKAGSDAYNDTLMAMKDSAGATELAYSKMMDTTEAASQKFSNSAQNVAIAIGDDLNPCLEAMYNAGSNVLNIFASWIDQCPALSGAIAGLAVAIGAMGLAGAIAGIVKLVPKIAEMLSLSPKIMIIVAAIAGAVAVITALTVALSNTNKEYESWTASTKVNYDELQKANAEYKNACEEFGATSAEASTLKNKVDSLTESFENNKMTIEELYDRFDKHIELSQQITSSYQDNNFEIENQYETAGNLVNKLEELATSSEKTAASQEQMKQIISTLNGMYPELGLNVESVTDNIDALGDKIMETAEKTYKKRKVENAQNSIADL</sequence>
<dbReference type="InterPro" id="IPR010090">
    <property type="entry name" value="Phage_tape_meas"/>
</dbReference>
<feature type="transmembrane region" description="Helical" evidence="2">
    <location>
        <begin position="168"/>
        <end position="189"/>
    </location>
</feature>
<gene>
    <name evidence="3" type="ORF">LEA_03766</name>
</gene>
<feature type="non-terminal residue" evidence="3">
    <location>
        <position position="366"/>
    </location>
</feature>
<evidence type="ECO:0000256" key="1">
    <source>
        <dbReference type="ARBA" id="ARBA00022612"/>
    </source>
</evidence>
<keyword evidence="2" id="KW-1133">Transmembrane helix</keyword>
<keyword evidence="1" id="KW-1188">Viral release from host cell</keyword>
<proteinExistence type="predicted"/>
<organism evidence="3">
    <name type="scientific">human gut metagenome</name>
    <dbReference type="NCBI Taxonomy" id="408170"/>
    <lineage>
        <taxon>unclassified sequences</taxon>
        <taxon>metagenomes</taxon>
        <taxon>organismal metagenomes</taxon>
    </lineage>
</organism>
<name>K1UDX8_9ZZZZ</name>
<protein>
    <submittedName>
        <fullName evidence="3">Membrane protein</fullName>
    </submittedName>
</protein>
<dbReference type="PANTHER" id="PTHR37813">
    <property type="entry name" value="FELS-2 PROPHAGE PROTEIN"/>
    <property type="match status" value="1"/>
</dbReference>
<dbReference type="EMBL" id="AJWY01002494">
    <property type="protein sequence ID" value="EKC78189.1"/>
    <property type="molecule type" value="Genomic_DNA"/>
</dbReference>
<feature type="non-terminal residue" evidence="3">
    <location>
        <position position="1"/>
    </location>
</feature>
<dbReference type="SUPFAM" id="SSF58104">
    <property type="entry name" value="Methyl-accepting chemotaxis protein (MCP) signaling domain"/>
    <property type="match status" value="1"/>
</dbReference>
<reference evidence="3" key="1">
    <citation type="journal article" date="2013" name="Environ. Microbiol.">
        <title>Microbiota from the distal guts of lean and obese adolescents exhibit partial functional redundancy besides clear differences in community structure.</title>
        <authorList>
            <person name="Ferrer M."/>
            <person name="Ruiz A."/>
            <person name="Lanza F."/>
            <person name="Haange S.B."/>
            <person name="Oberbach A."/>
            <person name="Till H."/>
            <person name="Bargiela R."/>
            <person name="Campoy C."/>
            <person name="Segura M.T."/>
            <person name="Richter M."/>
            <person name="von Bergen M."/>
            <person name="Seifert J."/>
            <person name="Suarez A."/>
        </authorList>
    </citation>
    <scope>NUCLEOTIDE SEQUENCE</scope>
</reference>
<dbReference type="PANTHER" id="PTHR37813:SF1">
    <property type="entry name" value="FELS-2 PROPHAGE PROTEIN"/>
    <property type="match status" value="1"/>
</dbReference>
<keyword evidence="2" id="KW-0812">Transmembrane</keyword>